<dbReference type="AlphaFoldDB" id="A0A3D0W8R4"/>
<organism evidence="2 3">
    <name type="scientific">Sphingomonas bacterium</name>
    <dbReference type="NCBI Taxonomy" id="1895847"/>
    <lineage>
        <taxon>Bacteria</taxon>
        <taxon>Pseudomonadati</taxon>
        <taxon>Pseudomonadota</taxon>
        <taxon>Alphaproteobacteria</taxon>
        <taxon>Sphingomonadales</taxon>
        <taxon>Sphingomonadaceae</taxon>
        <taxon>Sphingomonas</taxon>
    </lineage>
</organism>
<comment type="caution">
    <text evidence="2">The sequence shown here is derived from an EMBL/GenBank/DDBJ whole genome shotgun (WGS) entry which is preliminary data.</text>
</comment>
<name>A0A3D0W8R4_9SPHN</name>
<evidence type="ECO:0000256" key="1">
    <source>
        <dbReference type="SAM" id="MobiDB-lite"/>
    </source>
</evidence>
<dbReference type="EMBL" id="DOYJ01000094">
    <property type="protein sequence ID" value="HCB75147.1"/>
    <property type="molecule type" value="Genomic_DNA"/>
</dbReference>
<evidence type="ECO:0000313" key="3">
    <source>
        <dbReference type="Proteomes" id="UP000262699"/>
    </source>
</evidence>
<evidence type="ECO:0000313" key="2">
    <source>
        <dbReference type="EMBL" id="HCB75147.1"/>
    </source>
</evidence>
<reference evidence="2 3" key="1">
    <citation type="journal article" date="2018" name="Nat. Biotechnol.">
        <title>A standardized bacterial taxonomy based on genome phylogeny substantially revises the tree of life.</title>
        <authorList>
            <person name="Parks D.H."/>
            <person name="Chuvochina M."/>
            <person name="Waite D.W."/>
            <person name="Rinke C."/>
            <person name="Skarshewski A."/>
            <person name="Chaumeil P.A."/>
            <person name="Hugenholtz P."/>
        </authorList>
    </citation>
    <scope>NUCLEOTIDE SEQUENCE [LARGE SCALE GENOMIC DNA]</scope>
    <source>
        <strain evidence="2">UBA9015</strain>
    </source>
</reference>
<protein>
    <submittedName>
        <fullName evidence="2">Uncharacterized protein</fullName>
    </submittedName>
</protein>
<sequence>MTAARAYTPRHFPSGGPHRRHISAKPRKGGSIVLREDHGAVVDARTLFPSTRRHVEETKRILKSGMNQRKLGRMVLKGRWRGFPIYALTLEERATCPSTCAMWRACYGNGMHMAERVVHDDEFEVVLRLELESYQALHPGGFVVRLHVLGDFYSVDYVRLWQRALTNLPALNVFGFTARERSDPIGRELRKVAGRFGRRFAMRWSGESGPMGAVTVERGAATPITVCPAQQREDRFCGNCGLCWHSKAPVAFWRH</sequence>
<gene>
    <name evidence="2" type="ORF">DEP91_03095</name>
</gene>
<proteinExistence type="predicted"/>
<dbReference type="Proteomes" id="UP000262699">
    <property type="component" value="Unassembled WGS sequence"/>
</dbReference>
<accession>A0A3D0W8R4</accession>
<feature type="region of interest" description="Disordered" evidence="1">
    <location>
        <begin position="1"/>
        <end position="24"/>
    </location>
</feature>